<dbReference type="OMA" id="WSCFVVG"/>
<evidence type="ECO:0000256" key="1">
    <source>
        <dbReference type="ARBA" id="ARBA00022692"/>
    </source>
</evidence>
<feature type="transmembrane region" description="Helical" evidence="4">
    <location>
        <begin position="109"/>
        <end position="128"/>
    </location>
</feature>
<dbReference type="FunCoup" id="G0MNW3">
    <property type="interactions" value="13"/>
</dbReference>
<dbReference type="PANTHER" id="PTHR12483">
    <property type="entry name" value="SOLUTE CARRIER FAMILY 31 COPPER TRANSPORTERS"/>
    <property type="match status" value="1"/>
</dbReference>
<keyword evidence="1 4" id="KW-0812">Transmembrane</keyword>
<name>G0MNW3_CAEBE</name>
<feature type="transmembrane region" description="Helical" evidence="4">
    <location>
        <begin position="25"/>
        <end position="43"/>
    </location>
</feature>
<evidence type="ECO:0000256" key="3">
    <source>
        <dbReference type="ARBA" id="ARBA00023136"/>
    </source>
</evidence>
<comment type="subcellular location">
    <subcellularLocation>
        <location evidence="4">Membrane</location>
        <topology evidence="4">Multi-pass membrane protein</topology>
    </subcellularLocation>
</comment>
<keyword evidence="4" id="KW-0187">Copper transport</keyword>
<protein>
    <recommendedName>
        <fullName evidence="4">Copper transport protein</fullName>
    </recommendedName>
</protein>
<keyword evidence="4" id="KW-0406">Ion transport</keyword>
<dbReference type="eggNOG" id="KOG3386">
    <property type="taxonomic scope" value="Eukaryota"/>
</dbReference>
<reference evidence="6" key="1">
    <citation type="submission" date="2011-07" db="EMBL/GenBank/DDBJ databases">
        <authorList>
            <consortium name="Caenorhabditis brenneri Sequencing and Analysis Consortium"/>
            <person name="Wilson R.K."/>
        </authorList>
    </citation>
    <scope>NUCLEOTIDE SEQUENCE [LARGE SCALE GENOMIC DNA]</scope>
    <source>
        <strain evidence="6">PB2801</strain>
    </source>
</reference>
<dbReference type="InterPro" id="IPR007274">
    <property type="entry name" value="Cop_transporter"/>
</dbReference>
<evidence type="ECO:0000256" key="4">
    <source>
        <dbReference type="RuleBase" id="RU367022"/>
    </source>
</evidence>
<dbReference type="OrthoDB" id="161814at2759"/>
<dbReference type="EMBL" id="GL379804">
    <property type="protein sequence ID" value="EGT38868.1"/>
    <property type="molecule type" value="Genomic_DNA"/>
</dbReference>
<keyword evidence="4" id="KW-0186">Copper</keyword>
<dbReference type="HOGENOM" id="CLU_079690_2_3_1"/>
<evidence type="ECO:0000313" key="5">
    <source>
        <dbReference type="EMBL" id="EGT38868.1"/>
    </source>
</evidence>
<sequence>MWQWYHVELNDVILFENWKVQDSSTMIWSCFVVGFAGFLLEFLKYSRWAASERMSVFIDDVNRQTKYGGIVVPSQYRNTQFRSNHVVQTIYHFWQTLLAFLLMNIYMTFNVYICLSLCLGLAIGHFFFESRINH</sequence>
<comment type="similarity">
    <text evidence="4">Belongs to the copper transporter (Ctr) (TC 1.A.56) family. SLC31A subfamily.</text>
</comment>
<keyword evidence="3 4" id="KW-0472">Membrane</keyword>
<accession>G0MNW3</accession>
<keyword evidence="2 4" id="KW-1133">Transmembrane helix</keyword>
<dbReference type="AlphaFoldDB" id="G0MNW3"/>
<dbReference type="PANTHER" id="PTHR12483:SF31">
    <property type="entry name" value="COPPER TRANSPORT PROTEIN"/>
    <property type="match status" value="1"/>
</dbReference>
<evidence type="ECO:0000256" key="2">
    <source>
        <dbReference type="ARBA" id="ARBA00022989"/>
    </source>
</evidence>
<dbReference type="InParanoid" id="G0MNW3"/>
<dbReference type="Proteomes" id="UP000008068">
    <property type="component" value="Unassembled WGS sequence"/>
</dbReference>
<evidence type="ECO:0000313" key="6">
    <source>
        <dbReference type="Proteomes" id="UP000008068"/>
    </source>
</evidence>
<keyword evidence="6" id="KW-1185">Reference proteome</keyword>
<organism evidence="6">
    <name type="scientific">Caenorhabditis brenneri</name>
    <name type="common">Nematode worm</name>
    <dbReference type="NCBI Taxonomy" id="135651"/>
    <lineage>
        <taxon>Eukaryota</taxon>
        <taxon>Metazoa</taxon>
        <taxon>Ecdysozoa</taxon>
        <taxon>Nematoda</taxon>
        <taxon>Chromadorea</taxon>
        <taxon>Rhabditida</taxon>
        <taxon>Rhabditina</taxon>
        <taxon>Rhabditomorpha</taxon>
        <taxon>Rhabditoidea</taxon>
        <taxon>Rhabditidae</taxon>
        <taxon>Peloderinae</taxon>
        <taxon>Caenorhabditis</taxon>
    </lineage>
</organism>
<gene>
    <name evidence="5" type="ORF">CAEBREN_13888</name>
</gene>
<dbReference type="Pfam" id="PF04145">
    <property type="entry name" value="Ctr"/>
    <property type="match status" value="1"/>
</dbReference>
<dbReference type="GO" id="GO:0005375">
    <property type="term" value="F:copper ion transmembrane transporter activity"/>
    <property type="evidence" value="ECO:0007669"/>
    <property type="project" value="UniProtKB-UniRule"/>
</dbReference>
<keyword evidence="4" id="KW-0813">Transport</keyword>
<proteinExistence type="inferred from homology"/>
<dbReference type="GO" id="GO:0016020">
    <property type="term" value="C:membrane"/>
    <property type="evidence" value="ECO:0007669"/>
    <property type="project" value="UniProtKB-SubCell"/>
</dbReference>